<evidence type="ECO:0000313" key="2">
    <source>
        <dbReference type="EMBL" id="KAF9509069.1"/>
    </source>
</evidence>
<dbReference type="AlphaFoldDB" id="A0A9P6AP69"/>
<reference evidence="2" key="1">
    <citation type="journal article" date="2020" name="Nat. Commun.">
        <title>Large-scale genome sequencing of mycorrhizal fungi provides insights into the early evolution of symbiotic traits.</title>
        <authorList>
            <person name="Miyauchi S."/>
            <person name="Kiss E."/>
            <person name="Kuo A."/>
            <person name="Drula E."/>
            <person name="Kohler A."/>
            <person name="Sanchez-Garcia M."/>
            <person name="Morin E."/>
            <person name="Andreopoulos B."/>
            <person name="Barry K.W."/>
            <person name="Bonito G."/>
            <person name="Buee M."/>
            <person name="Carver A."/>
            <person name="Chen C."/>
            <person name="Cichocki N."/>
            <person name="Clum A."/>
            <person name="Culley D."/>
            <person name="Crous P.W."/>
            <person name="Fauchery L."/>
            <person name="Girlanda M."/>
            <person name="Hayes R.D."/>
            <person name="Keri Z."/>
            <person name="LaButti K."/>
            <person name="Lipzen A."/>
            <person name="Lombard V."/>
            <person name="Magnuson J."/>
            <person name="Maillard F."/>
            <person name="Murat C."/>
            <person name="Nolan M."/>
            <person name="Ohm R.A."/>
            <person name="Pangilinan J."/>
            <person name="Pereira M.F."/>
            <person name="Perotto S."/>
            <person name="Peter M."/>
            <person name="Pfister S."/>
            <person name="Riley R."/>
            <person name="Sitrit Y."/>
            <person name="Stielow J.B."/>
            <person name="Szollosi G."/>
            <person name="Zifcakova L."/>
            <person name="Stursova M."/>
            <person name="Spatafora J.W."/>
            <person name="Tedersoo L."/>
            <person name="Vaario L.M."/>
            <person name="Yamada A."/>
            <person name="Yan M."/>
            <person name="Wang P."/>
            <person name="Xu J."/>
            <person name="Bruns T."/>
            <person name="Baldrian P."/>
            <person name="Vilgalys R."/>
            <person name="Dunand C."/>
            <person name="Henrissat B."/>
            <person name="Grigoriev I.V."/>
            <person name="Hibbett D."/>
            <person name="Nagy L.G."/>
            <person name="Martin F.M."/>
        </authorList>
    </citation>
    <scope>NUCLEOTIDE SEQUENCE</scope>
    <source>
        <strain evidence="2">UP504</strain>
    </source>
</reference>
<comment type="caution">
    <text evidence="2">The sequence shown here is derived from an EMBL/GenBank/DDBJ whole genome shotgun (WGS) entry which is preliminary data.</text>
</comment>
<accession>A0A9P6AP69</accession>
<name>A0A9P6AP69_9AGAM</name>
<sequence>MASAIPMLGLRIHQGAVRDGNVMDMITLLRGSSLPGIIAGDNDEDPAGAGPWRRAERTVVMYKNSTLDVPERFEDAHSLFDSETHEMTGLQSLLPAIILPGPLEENLFANYETTAVDLQNSMSTITLPEFPGDEHLPTNSNERGTTG</sequence>
<keyword evidence="3" id="KW-1185">Reference proteome</keyword>
<proteinExistence type="predicted"/>
<evidence type="ECO:0000313" key="3">
    <source>
        <dbReference type="Proteomes" id="UP000886523"/>
    </source>
</evidence>
<dbReference type="EMBL" id="MU129044">
    <property type="protein sequence ID" value="KAF9509069.1"/>
    <property type="molecule type" value="Genomic_DNA"/>
</dbReference>
<protein>
    <submittedName>
        <fullName evidence="2">Uncharacterized protein</fullName>
    </submittedName>
</protein>
<feature type="compositionally biased region" description="Polar residues" evidence="1">
    <location>
        <begin position="137"/>
        <end position="147"/>
    </location>
</feature>
<gene>
    <name evidence="2" type="ORF">BS47DRAFT_1349651</name>
</gene>
<feature type="region of interest" description="Disordered" evidence="1">
    <location>
        <begin position="128"/>
        <end position="147"/>
    </location>
</feature>
<dbReference type="Proteomes" id="UP000886523">
    <property type="component" value="Unassembled WGS sequence"/>
</dbReference>
<evidence type="ECO:0000256" key="1">
    <source>
        <dbReference type="SAM" id="MobiDB-lite"/>
    </source>
</evidence>
<organism evidence="2 3">
    <name type="scientific">Hydnum rufescens UP504</name>
    <dbReference type="NCBI Taxonomy" id="1448309"/>
    <lineage>
        <taxon>Eukaryota</taxon>
        <taxon>Fungi</taxon>
        <taxon>Dikarya</taxon>
        <taxon>Basidiomycota</taxon>
        <taxon>Agaricomycotina</taxon>
        <taxon>Agaricomycetes</taxon>
        <taxon>Cantharellales</taxon>
        <taxon>Hydnaceae</taxon>
        <taxon>Hydnum</taxon>
    </lineage>
</organism>